<dbReference type="GO" id="GO:0043249">
    <property type="term" value="P:erythrocyte maturation"/>
    <property type="evidence" value="ECO:0007669"/>
    <property type="project" value="Ensembl"/>
</dbReference>
<evidence type="ECO:0000313" key="16">
    <source>
        <dbReference type="Proteomes" id="UP000694397"/>
    </source>
</evidence>
<keyword evidence="4" id="KW-0677">Repeat</keyword>
<dbReference type="Pfam" id="PF00096">
    <property type="entry name" value="zf-C2H2"/>
    <property type="match status" value="3"/>
</dbReference>
<feature type="compositionally biased region" description="Low complexity" evidence="13">
    <location>
        <begin position="208"/>
        <end position="224"/>
    </location>
</feature>
<name>A0A8D0CCL6_SCLFO</name>
<comment type="similarity">
    <text evidence="11">Belongs to the Sp1 C2H2-type zinc-finger protein family.</text>
</comment>
<reference evidence="15" key="2">
    <citation type="submission" date="2025-08" db="UniProtKB">
        <authorList>
            <consortium name="Ensembl"/>
        </authorList>
    </citation>
    <scope>IDENTIFICATION</scope>
</reference>
<keyword evidence="6" id="KW-0862">Zinc</keyword>
<dbReference type="AlphaFoldDB" id="A0A8D0CCL6"/>
<evidence type="ECO:0000259" key="14">
    <source>
        <dbReference type="PROSITE" id="PS50157"/>
    </source>
</evidence>
<evidence type="ECO:0000256" key="2">
    <source>
        <dbReference type="ARBA" id="ARBA00022553"/>
    </source>
</evidence>
<dbReference type="GO" id="GO:0000978">
    <property type="term" value="F:RNA polymerase II cis-regulatory region sequence-specific DNA binding"/>
    <property type="evidence" value="ECO:0007669"/>
    <property type="project" value="TreeGrafter"/>
</dbReference>
<evidence type="ECO:0000256" key="8">
    <source>
        <dbReference type="ARBA" id="ARBA00023125"/>
    </source>
</evidence>
<feature type="domain" description="C2H2-type" evidence="14">
    <location>
        <begin position="106"/>
        <end position="135"/>
    </location>
</feature>
<keyword evidence="9" id="KW-0804">Transcription</keyword>
<evidence type="ECO:0000256" key="5">
    <source>
        <dbReference type="ARBA" id="ARBA00022771"/>
    </source>
</evidence>
<evidence type="ECO:0000256" key="3">
    <source>
        <dbReference type="ARBA" id="ARBA00022723"/>
    </source>
</evidence>
<dbReference type="CTD" id="687"/>
<evidence type="ECO:0000256" key="9">
    <source>
        <dbReference type="ARBA" id="ARBA00023163"/>
    </source>
</evidence>
<dbReference type="FunFam" id="3.30.160.60:FF:000232">
    <property type="entry name" value="Krueppel-like factor 9"/>
    <property type="match status" value="1"/>
</dbReference>
<dbReference type="FunFam" id="3.30.160.60:FF:000521">
    <property type="entry name" value="Krueppel-like factor 9"/>
    <property type="match status" value="1"/>
</dbReference>
<dbReference type="InterPro" id="IPR013087">
    <property type="entry name" value="Znf_C2H2_type"/>
</dbReference>
<keyword evidence="8" id="KW-0238">DNA-binding</keyword>
<gene>
    <name evidence="15" type="primary">KLF9</name>
    <name evidence="15" type="synonym">klf9</name>
</gene>
<evidence type="ECO:0000256" key="10">
    <source>
        <dbReference type="ARBA" id="ARBA00023242"/>
    </source>
</evidence>
<organism evidence="15 16">
    <name type="scientific">Scleropages formosus</name>
    <name type="common">Asian bonytongue</name>
    <name type="synonym">Osteoglossum formosum</name>
    <dbReference type="NCBI Taxonomy" id="113540"/>
    <lineage>
        <taxon>Eukaryota</taxon>
        <taxon>Metazoa</taxon>
        <taxon>Chordata</taxon>
        <taxon>Craniata</taxon>
        <taxon>Vertebrata</taxon>
        <taxon>Euteleostomi</taxon>
        <taxon>Actinopterygii</taxon>
        <taxon>Neopterygii</taxon>
        <taxon>Teleostei</taxon>
        <taxon>Osteoglossocephala</taxon>
        <taxon>Osteoglossomorpha</taxon>
        <taxon>Osteoglossiformes</taxon>
        <taxon>Osteoglossidae</taxon>
        <taxon>Scleropages</taxon>
    </lineage>
</organism>
<dbReference type="GO" id="GO:0008270">
    <property type="term" value="F:zinc ion binding"/>
    <property type="evidence" value="ECO:0007669"/>
    <property type="project" value="UniProtKB-KW"/>
</dbReference>
<evidence type="ECO:0000256" key="6">
    <source>
        <dbReference type="ARBA" id="ARBA00022833"/>
    </source>
</evidence>
<dbReference type="SMART" id="SM00355">
    <property type="entry name" value="ZnF_C2H2"/>
    <property type="match status" value="3"/>
</dbReference>
<dbReference type="Ensembl" id="ENSSFOT00015045598.1">
    <property type="protein sequence ID" value="ENSSFOP00015061966.1"/>
    <property type="gene ID" value="ENSSFOG00015025055.1"/>
</dbReference>
<keyword evidence="2" id="KW-0597">Phosphoprotein</keyword>
<evidence type="ECO:0000256" key="11">
    <source>
        <dbReference type="ARBA" id="ARBA00038409"/>
    </source>
</evidence>
<accession>A0A8D0CCL6</accession>
<feature type="domain" description="C2H2-type" evidence="14">
    <location>
        <begin position="136"/>
        <end position="165"/>
    </location>
</feature>
<proteinExistence type="inferred from homology"/>
<dbReference type="GO" id="GO:0005634">
    <property type="term" value="C:nucleus"/>
    <property type="evidence" value="ECO:0007669"/>
    <property type="project" value="UniProtKB-SubCell"/>
</dbReference>
<dbReference type="InterPro" id="IPR036236">
    <property type="entry name" value="Znf_C2H2_sf"/>
</dbReference>
<evidence type="ECO:0000256" key="7">
    <source>
        <dbReference type="ARBA" id="ARBA00023015"/>
    </source>
</evidence>
<evidence type="ECO:0000256" key="4">
    <source>
        <dbReference type="ARBA" id="ARBA00022737"/>
    </source>
</evidence>
<dbReference type="Proteomes" id="UP000694397">
    <property type="component" value="Chromosome 17"/>
</dbReference>
<dbReference type="PANTHER" id="PTHR23235:SF132">
    <property type="entry name" value="KRUEPPEL-LIKE FACTOR 9"/>
    <property type="match status" value="1"/>
</dbReference>
<feature type="domain" description="C2H2-type" evidence="14">
    <location>
        <begin position="166"/>
        <end position="193"/>
    </location>
</feature>
<dbReference type="FunFam" id="3.30.160.60:FF:000018">
    <property type="entry name" value="Krueppel-like factor 15"/>
    <property type="match status" value="1"/>
</dbReference>
<dbReference type="GeneTree" id="ENSGT00940000160905"/>
<dbReference type="KEGG" id="sfm:108938938"/>
<comment type="subcellular location">
    <subcellularLocation>
        <location evidence="1">Nucleus</location>
    </subcellularLocation>
</comment>
<dbReference type="SUPFAM" id="SSF57667">
    <property type="entry name" value="beta-beta-alpha zinc fingers"/>
    <property type="match status" value="1"/>
</dbReference>
<dbReference type="PROSITE" id="PS00028">
    <property type="entry name" value="ZINC_FINGER_C2H2_1"/>
    <property type="match status" value="3"/>
</dbReference>
<feature type="region of interest" description="Disordered" evidence="13">
    <location>
        <begin position="74"/>
        <end position="109"/>
    </location>
</feature>
<dbReference type="RefSeq" id="XP_018615474.1">
    <property type="nucleotide sequence ID" value="XM_018759958.2"/>
</dbReference>
<dbReference type="Gene3D" id="3.30.160.60">
    <property type="entry name" value="Classic Zinc Finger"/>
    <property type="match status" value="3"/>
</dbReference>
<dbReference type="GO" id="GO:2000374">
    <property type="term" value="P:regulation of oxygen metabolic process"/>
    <property type="evidence" value="ECO:0007669"/>
    <property type="project" value="Ensembl"/>
</dbReference>
<dbReference type="GO" id="GO:0042098">
    <property type="term" value="P:T cell proliferation"/>
    <property type="evidence" value="ECO:0007669"/>
    <property type="project" value="Ensembl"/>
</dbReference>
<dbReference type="OrthoDB" id="6365676at2759"/>
<reference evidence="15 16" key="1">
    <citation type="submission" date="2019-04" db="EMBL/GenBank/DDBJ databases">
        <authorList>
            <consortium name="Wellcome Sanger Institute Data Sharing"/>
        </authorList>
    </citation>
    <scope>NUCLEOTIDE SEQUENCE [LARGE SCALE GENOMIC DNA]</scope>
</reference>
<dbReference type="GeneID" id="108938938"/>
<dbReference type="PROSITE" id="PS50157">
    <property type="entry name" value="ZINC_FINGER_C2H2_2"/>
    <property type="match status" value="3"/>
</dbReference>
<feature type="region of interest" description="Disordered" evidence="13">
    <location>
        <begin position="196"/>
        <end position="224"/>
    </location>
</feature>
<protein>
    <submittedName>
        <fullName evidence="15">Kruppel like factor 9</fullName>
    </submittedName>
</protein>
<keyword evidence="3" id="KW-0479">Metal-binding</keyword>
<evidence type="ECO:0000256" key="13">
    <source>
        <dbReference type="SAM" id="MobiDB-lite"/>
    </source>
</evidence>
<keyword evidence="10" id="KW-0539">Nucleus</keyword>
<dbReference type="GO" id="GO:0000981">
    <property type="term" value="F:DNA-binding transcription factor activity, RNA polymerase II-specific"/>
    <property type="evidence" value="ECO:0007669"/>
    <property type="project" value="TreeGrafter"/>
</dbReference>
<evidence type="ECO:0000313" key="15">
    <source>
        <dbReference type="Ensembl" id="ENSSFOP00015061966.1"/>
    </source>
</evidence>
<keyword evidence="7" id="KW-0805">Transcription regulation</keyword>
<keyword evidence="16" id="KW-1185">Reference proteome</keyword>
<evidence type="ECO:0000256" key="12">
    <source>
        <dbReference type="PROSITE-ProRule" id="PRU00042"/>
    </source>
</evidence>
<evidence type="ECO:0000256" key="1">
    <source>
        <dbReference type="ARBA" id="ARBA00004123"/>
    </source>
</evidence>
<dbReference type="PANTHER" id="PTHR23235">
    <property type="entry name" value="KRUEPPEL-LIKE TRANSCRIPTION FACTOR"/>
    <property type="match status" value="1"/>
</dbReference>
<keyword evidence="5 12" id="KW-0863">Zinc-finger</keyword>
<reference evidence="15" key="3">
    <citation type="submission" date="2025-09" db="UniProtKB">
        <authorList>
            <consortium name="Ensembl"/>
        </authorList>
    </citation>
    <scope>IDENTIFICATION</scope>
</reference>
<sequence>MSDVDFAAECLVSISNGVSTQRCPDVMSTQDVSLENQEKGTVLMVAMILLDLNKCNPATAQLCGSGVGAGYPGGSARDSGGVGKGAAPKQTIRRRSEAQSPPGKTHRCPFAGCDKSYGKSSHLKAHLRVHTGERPFQCTWPDCTKKFSRSDELTRHYRTHTGEKRFSCPLCDKCFMRSDHLTKHARRHASFHPSMIERTSGWRRKRSSASMSSSDSGDQSSTAV</sequence>